<accession>A0A091DFI8</accession>
<evidence type="ECO:0000313" key="3">
    <source>
        <dbReference type="Proteomes" id="UP000028990"/>
    </source>
</evidence>
<sequence>MKGVLPGEAKGSLPPCGTLGTCSLDTQNEICLSGHPGELFPTPVRPLPPPVPRKLNCTHTAQEPTRLQNPPWKGTGDSDSAHVKKRGA</sequence>
<proteinExistence type="predicted"/>
<dbReference type="AlphaFoldDB" id="A0A091DFI8"/>
<evidence type="ECO:0000256" key="1">
    <source>
        <dbReference type="SAM" id="MobiDB-lite"/>
    </source>
</evidence>
<keyword evidence="3" id="KW-1185">Reference proteome</keyword>
<feature type="region of interest" description="Disordered" evidence="1">
    <location>
        <begin position="42"/>
        <end position="88"/>
    </location>
</feature>
<gene>
    <name evidence="2" type="ORF">H920_09562</name>
</gene>
<feature type="compositionally biased region" description="Polar residues" evidence="1">
    <location>
        <begin position="57"/>
        <end position="68"/>
    </location>
</feature>
<dbReference type="EMBL" id="KN122654">
    <property type="protein sequence ID" value="KFO29040.1"/>
    <property type="molecule type" value="Genomic_DNA"/>
</dbReference>
<reference evidence="2 3" key="1">
    <citation type="submission" date="2013-11" db="EMBL/GenBank/DDBJ databases">
        <title>The Damaraland mole rat (Fukomys damarensis) genome and evolution of African mole rats.</title>
        <authorList>
            <person name="Gladyshev V.N."/>
            <person name="Fang X."/>
        </authorList>
    </citation>
    <scope>NUCLEOTIDE SEQUENCE [LARGE SCALE GENOMIC DNA]</scope>
    <source>
        <tissue evidence="2">Liver</tissue>
    </source>
</reference>
<name>A0A091DFI8_FUKDA</name>
<dbReference type="Proteomes" id="UP000028990">
    <property type="component" value="Unassembled WGS sequence"/>
</dbReference>
<organism evidence="2 3">
    <name type="scientific">Fukomys damarensis</name>
    <name type="common">Damaraland mole rat</name>
    <name type="synonym">Cryptomys damarensis</name>
    <dbReference type="NCBI Taxonomy" id="885580"/>
    <lineage>
        <taxon>Eukaryota</taxon>
        <taxon>Metazoa</taxon>
        <taxon>Chordata</taxon>
        <taxon>Craniata</taxon>
        <taxon>Vertebrata</taxon>
        <taxon>Euteleostomi</taxon>
        <taxon>Mammalia</taxon>
        <taxon>Eutheria</taxon>
        <taxon>Euarchontoglires</taxon>
        <taxon>Glires</taxon>
        <taxon>Rodentia</taxon>
        <taxon>Hystricomorpha</taxon>
        <taxon>Bathyergidae</taxon>
        <taxon>Fukomys</taxon>
    </lineage>
</organism>
<protein>
    <submittedName>
        <fullName evidence="2">Uncharacterized protein</fullName>
    </submittedName>
</protein>
<feature type="compositionally biased region" description="Pro residues" evidence="1">
    <location>
        <begin position="43"/>
        <end position="52"/>
    </location>
</feature>
<evidence type="ECO:0000313" key="2">
    <source>
        <dbReference type="EMBL" id="KFO29040.1"/>
    </source>
</evidence>